<name>A0A0A8YAW0_ARUDO</name>
<reference evidence="1" key="2">
    <citation type="journal article" date="2015" name="Data Brief">
        <title>Shoot transcriptome of the giant reed, Arundo donax.</title>
        <authorList>
            <person name="Barrero R.A."/>
            <person name="Guerrero F.D."/>
            <person name="Moolhuijzen P."/>
            <person name="Goolsby J.A."/>
            <person name="Tidwell J."/>
            <person name="Bellgard S.E."/>
            <person name="Bellgard M.I."/>
        </authorList>
    </citation>
    <scope>NUCLEOTIDE SEQUENCE</scope>
    <source>
        <tissue evidence="1">Shoot tissue taken approximately 20 cm above the soil surface</tissue>
    </source>
</reference>
<reference evidence="1" key="1">
    <citation type="submission" date="2014-09" db="EMBL/GenBank/DDBJ databases">
        <authorList>
            <person name="Magalhaes I.L.F."/>
            <person name="Oliveira U."/>
            <person name="Santos F.R."/>
            <person name="Vidigal T.H.D.A."/>
            <person name="Brescovit A.D."/>
            <person name="Santos A.J."/>
        </authorList>
    </citation>
    <scope>NUCLEOTIDE SEQUENCE</scope>
    <source>
        <tissue evidence="1">Shoot tissue taken approximately 20 cm above the soil surface</tissue>
    </source>
</reference>
<organism evidence="1">
    <name type="scientific">Arundo donax</name>
    <name type="common">Giant reed</name>
    <name type="synonym">Donax arundinaceus</name>
    <dbReference type="NCBI Taxonomy" id="35708"/>
    <lineage>
        <taxon>Eukaryota</taxon>
        <taxon>Viridiplantae</taxon>
        <taxon>Streptophyta</taxon>
        <taxon>Embryophyta</taxon>
        <taxon>Tracheophyta</taxon>
        <taxon>Spermatophyta</taxon>
        <taxon>Magnoliopsida</taxon>
        <taxon>Liliopsida</taxon>
        <taxon>Poales</taxon>
        <taxon>Poaceae</taxon>
        <taxon>PACMAD clade</taxon>
        <taxon>Arundinoideae</taxon>
        <taxon>Arundineae</taxon>
        <taxon>Arundo</taxon>
    </lineage>
</organism>
<evidence type="ECO:0000313" key="1">
    <source>
        <dbReference type="EMBL" id="JAD20567.1"/>
    </source>
</evidence>
<accession>A0A0A8YAW0</accession>
<protein>
    <submittedName>
        <fullName evidence="1">Uncharacterized protein</fullName>
    </submittedName>
</protein>
<dbReference type="AlphaFoldDB" id="A0A0A8YAW0"/>
<sequence>MSWGGMCPGLFEMCSDVCISLAICIYIDSAPYKKNYIMEQDPKRSRYGSDWSSRCIVIGFTLKMLWFLQSMRVFPR</sequence>
<dbReference type="EMBL" id="GBRH01277328">
    <property type="protein sequence ID" value="JAD20567.1"/>
    <property type="molecule type" value="Transcribed_RNA"/>
</dbReference>
<proteinExistence type="predicted"/>